<dbReference type="Gene3D" id="3.30.460.10">
    <property type="entry name" value="Beta Polymerase, domain 2"/>
    <property type="match status" value="1"/>
</dbReference>
<dbReference type="Gene3D" id="3.40.140.10">
    <property type="entry name" value="Cytidine Deaminase, domain 2"/>
    <property type="match status" value="1"/>
</dbReference>
<accession>A0ABR9R6S6</accession>
<dbReference type="InterPro" id="IPR016193">
    <property type="entry name" value="Cytidine_deaminase-like"/>
</dbReference>
<comment type="caution">
    <text evidence="2">The sequence shown here is derived from an EMBL/GenBank/DDBJ whole genome shotgun (WGS) entry which is preliminary data.</text>
</comment>
<dbReference type="Pfam" id="PF00383">
    <property type="entry name" value="dCMP_cyt_deam_1"/>
    <property type="match status" value="1"/>
</dbReference>
<dbReference type="SUPFAM" id="SSF81301">
    <property type="entry name" value="Nucleotidyltransferase"/>
    <property type="match status" value="1"/>
</dbReference>
<dbReference type="PANTHER" id="PTHR34822:SF1">
    <property type="entry name" value="GRPB FAMILY PROTEIN"/>
    <property type="match status" value="1"/>
</dbReference>
<gene>
    <name evidence="2" type="ORF">INF35_13605</name>
</gene>
<dbReference type="PANTHER" id="PTHR34822">
    <property type="entry name" value="GRPB DOMAIN PROTEIN (AFU_ORTHOLOGUE AFUA_1G01530)"/>
    <property type="match status" value="1"/>
</dbReference>
<reference evidence="2 3" key="1">
    <citation type="submission" date="2020-10" db="EMBL/GenBank/DDBJ databases">
        <title>ChiBAC.</title>
        <authorList>
            <person name="Zenner C."/>
            <person name="Hitch T.C.A."/>
            <person name="Clavel T."/>
        </authorList>
    </citation>
    <scope>NUCLEOTIDE SEQUENCE [LARGE SCALE GENOMIC DNA]</scope>
    <source>
        <strain evidence="2 3">DSM 109015</strain>
    </source>
</reference>
<proteinExistence type="predicted"/>
<dbReference type="EMBL" id="JADCKC010000005">
    <property type="protein sequence ID" value="MBE5038821.1"/>
    <property type="molecule type" value="Genomic_DNA"/>
</dbReference>
<dbReference type="Proteomes" id="UP000768567">
    <property type="component" value="Unassembled WGS sequence"/>
</dbReference>
<dbReference type="InterPro" id="IPR043519">
    <property type="entry name" value="NT_sf"/>
</dbReference>
<evidence type="ECO:0000259" key="1">
    <source>
        <dbReference type="PROSITE" id="PS51747"/>
    </source>
</evidence>
<organism evidence="2 3">
    <name type="scientific">Gemmiger gallinarum</name>
    <dbReference type="NCBI Taxonomy" id="2779354"/>
    <lineage>
        <taxon>Bacteria</taxon>
        <taxon>Bacillati</taxon>
        <taxon>Bacillota</taxon>
        <taxon>Clostridia</taxon>
        <taxon>Eubacteriales</taxon>
        <taxon>Gemmiger</taxon>
    </lineage>
</organism>
<dbReference type="Pfam" id="PF04229">
    <property type="entry name" value="GrpB"/>
    <property type="match status" value="1"/>
</dbReference>
<dbReference type="CDD" id="cd01283">
    <property type="entry name" value="cytidine_deaminase"/>
    <property type="match status" value="1"/>
</dbReference>
<dbReference type="InterPro" id="IPR002125">
    <property type="entry name" value="CMP_dCMP_dom"/>
</dbReference>
<dbReference type="InterPro" id="IPR007344">
    <property type="entry name" value="GrpB/CoaE"/>
</dbReference>
<name>A0ABR9R6S6_9FIRM</name>
<dbReference type="PROSITE" id="PS51747">
    <property type="entry name" value="CYT_DCMP_DEAMINASES_2"/>
    <property type="match status" value="1"/>
</dbReference>
<evidence type="ECO:0000313" key="3">
    <source>
        <dbReference type="Proteomes" id="UP000768567"/>
    </source>
</evidence>
<keyword evidence="3" id="KW-1185">Reference proteome</keyword>
<feature type="domain" description="CMP/dCMP-type deaminase" evidence="1">
    <location>
        <begin position="173"/>
        <end position="300"/>
    </location>
</feature>
<sequence>MPQHITVVNYDPEWPSKYVRERDYITEILKDNCISIYHIGSTSVPGLAAKPIIDIMAVVRSLEKVDTVAEKFSEIGYEYLGEFGITGRRYLRKGGDERTHQIHIFQADDWNNIGRHLAFRDYMRTHKKERDEYAKIKKDLAQEFPYDIDGYCDGKENFVREMEERALAQYDGAWDKLYIAARKVQHERKLSPLIEAGSVSAAVLSAKGNIYTGACIDTACSLGMCAERNAIANMITNGESQIIKIVAVMPDGKAGMPCGACREFMMQLNKTADEIEILCDYETKKVIRLKSLTPEWWSTDQMEMNE</sequence>
<protein>
    <submittedName>
        <fullName evidence="2">GrpB family protein</fullName>
    </submittedName>
</protein>
<evidence type="ECO:0000313" key="2">
    <source>
        <dbReference type="EMBL" id="MBE5038821.1"/>
    </source>
</evidence>
<dbReference type="SUPFAM" id="SSF53927">
    <property type="entry name" value="Cytidine deaminase-like"/>
    <property type="match status" value="1"/>
</dbReference>